<sequence length="120" mass="13474">MAALTDGRSYRERWRGRGRQTGRWCRRGDQAEVWARTRSQARSDDGEALSVPVSLWRRSLTSGTCLDQPGQSARSDKNIHPTGAVSGKHRERPLNRNGETEPSQLRESTPAQPRAGPAHW</sequence>
<evidence type="ECO:0000256" key="1">
    <source>
        <dbReference type="SAM" id="MobiDB-lite"/>
    </source>
</evidence>
<feature type="region of interest" description="Disordered" evidence="1">
    <location>
        <begin position="60"/>
        <end position="120"/>
    </location>
</feature>
<protein>
    <submittedName>
        <fullName evidence="2">Uncharacterized protein</fullName>
    </submittedName>
</protein>
<keyword evidence="3" id="KW-1185">Reference proteome</keyword>
<dbReference type="AlphaFoldDB" id="A0A9Q1J150"/>
<name>A0A9Q1J150_SYNKA</name>
<comment type="caution">
    <text evidence="2">The sequence shown here is derived from an EMBL/GenBank/DDBJ whole genome shotgun (WGS) entry which is preliminary data.</text>
</comment>
<reference evidence="2" key="1">
    <citation type="journal article" date="2023" name="Science">
        <title>Genome structures resolve the early diversification of teleost fishes.</title>
        <authorList>
            <person name="Parey E."/>
            <person name="Louis A."/>
            <person name="Montfort J."/>
            <person name="Bouchez O."/>
            <person name="Roques C."/>
            <person name="Iampietro C."/>
            <person name="Lluch J."/>
            <person name="Castinel A."/>
            <person name="Donnadieu C."/>
            <person name="Desvignes T."/>
            <person name="Floi Bucao C."/>
            <person name="Jouanno E."/>
            <person name="Wen M."/>
            <person name="Mejri S."/>
            <person name="Dirks R."/>
            <person name="Jansen H."/>
            <person name="Henkel C."/>
            <person name="Chen W.J."/>
            <person name="Zahm M."/>
            <person name="Cabau C."/>
            <person name="Klopp C."/>
            <person name="Thompson A.W."/>
            <person name="Robinson-Rechavi M."/>
            <person name="Braasch I."/>
            <person name="Lecointre G."/>
            <person name="Bobe J."/>
            <person name="Postlethwait J.H."/>
            <person name="Berthelot C."/>
            <person name="Roest Crollius H."/>
            <person name="Guiguen Y."/>
        </authorList>
    </citation>
    <scope>NUCLEOTIDE SEQUENCE</scope>
    <source>
        <strain evidence="2">WJC10195</strain>
    </source>
</reference>
<proteinExistence type="predicted"/>
<dbReference type="EMBL" id="JAINUF010000004">
    <property type="protein sequence ID" value="KAJ8362959.1"/>
    <property type="molecule type" value="Genomic_DNA"/>
</dbReference>
<feature type="region of interest" description="Disordered" evidence="1">
    <location>
        <begin position="1"/>
        <end position="25"/>
    </location>
</feature>
<feature type="compositionally biased region" description="Polar residues" evidence="1">
    <location>
        <begin position="60"/>
        <end position="73"/>
    </location>
</feature>
<evidence type="ECO:0000313" key="2">
    <source>
        <dbReference type="EMBL" id="KAJ8362959.1"/>
    </source>
</evidence>
<evidence type="ECO:0000313" key="3">
    <source>
        <dbReference type="Proteomes" id="UP001152622"/>
    </source>
</evidence>
<gene>
    <name evidence="2" type="ORF">SKAU_G00117900</name>
</gene>
<organism evidence="2 3">
    <name type="scientific">Synaphobranchus kaupii</name>
    <name type="common">Kaup's arrowtooth eel</name>
    <dbReference type="NCBI Taxonomy" id="118154"/>
    <lineage>
        <taxon>Eukaryota</taxon>
        <taxon>Metazoa</taxon>
        <taxon>Chordata</taxon>
        <taxon>Craniata</taxon>
        <taxon>Vertebrata</taxon>
        <taxon>Euteleostomi</taxon>
        <taxon>Actinopterygii</taxon>
        <taxon>Neopterygii</taxon>
        <taxon>Teleostei</taxon>
        <taxon>Anguilliformes</taxon>
        <taxon>Synaphobranchidae</taxon>
        <taxon>Synaphobranchus</taxon>
    </lineage>
</organism>
<feature type="compositionally biased region" description="Polar residues" evidence="1">
    <location>
        <begin position="100"/>
        <end position="111"/>
    </location>
</feature>
<dbReference type="Proteomes" id="UP001152622">
    <property type="component" value="Chromosome 4"/>
</dbReference>
<accession>A0A9Q1J150</accession>